<dbReference type="Proteomes" id="UP000030848">
    <property type="component" value="Unassembled WGS sequence"/>
</dbReference>
<evidence type="ECO:0000313" key="5">
    <source>
        <dbReference type="Proteomes" id="UP000030848"/>
    </source>
</evidence>
<reference evidence="4 5" key="1">
    <citation type="submission" date="2014-10" db="EMBL/GenBank/DDBJ databases">
        <title>Genome sequence of Micropolyspora internatus JCM3315.</title>
        <authorList>
            <person name="Shin S.-K."/>
            <person name="Yi H."/>
        </authorList>
    </citation>
    <scope>NUCLEOTIDE SEQUENCE [LARGE SCALE GENOMIC DNA]</scope>
    <source>
        <strain evidence="4 5">JCM 3315</strain>
    </source>
</reference>
<feature type="domain" description="CRISPR type III-associated protein" evidence="3">
    <location>
        <begin position="12"/>
        <end position="163"/>
    </location>
</feature>
<dbReference type="OrthoDB" id="3685611at2"/>
<dbReference type="EMBL" id="JRZE01000006">
    <property type="protein sequence ID" value="KHF43298.1"/>
    <property type="molecule type" value="Genomic_DNA"/>
</dbReference>
<dbReference type="GO" id="GO:0051607">
    <property type="term" value="P:defense response to virus"/>
    <property type="evidence" value="ECO:0007669"/>
    <property type="project" value="UniProtKB-KW"/>
</dbReference>
<dbReference type="CDD" id="cd09726">
    <property type="entry name" value="RAMP_I_III"/>
    <property type="match status" value="1"/>
</dbReference>
<dbReference type="AlphaFoldDB" id="A0A837D8W9"/>
<evidence type="ECO:0000259" key="3">
    <source>
        <dbReference type="Pfam" id="PF03787"/>
    </source>
</evidence>
<organism evidence="4 5">
    <name type="scientific">Saccharomonospora viridis</name>
    <dbReference type="NCBI Taxonomy" id="1852"/>
    <lineage>
        <taxon>Bacteria</taxon>
        <taxon>Bacillati</taxon>
        <taxon>Actinomycetota</taxon>
        <taxon>Actinomycetes</taxon>
        <taxon>Pseudonocardiales</taxon>
        <taxon>Pseudonocardiaceae</taxon>
        <taxon>Saccharomonospora</taxon>
    </lineage>
</organism>
<dbReference type="Pfam" id="PF03787">
    <property type="entry name" value="RAMPs"/>
    <property type="match status" value="1"/>
</dbReference>
<evidence type="ECO:0000256" key="2">
    <source>
        <dbReference type="ARBA" id="ARBA00093789"/>
    </source>
</evidence>
<keyword evidence="1" id="KW-0051">Antiviral defense</keyword>
<accession>A0A837D8W9</accession>
<gene>
    <name evidence="4" type="ORF">MINT15_35000</name>
</gene>
<name>A0A837D8W9_9PSEU</name>
<comment type="subunit">
    <text evidence="2">Part of the Csm effector complex that includes Cas10, Csm2, Csm3, Csm4 and Csm5.</text>
</comment>
<evidence type="ECO:0000256" key="1">
    <source>
        <dbReference type="ARBA" id="ARBA00023118"/>
    </source>
</evidence>
<dbReference type="InterPro" id="IPR005537">
    <property type="entry name" value="RAMP_III_fam"/>
</dbReference>
<dbReference type="RefSeq" id="WP_037312340.1">
    <property type="nucleotide sequence ID" value="NZ_FOWS01000001.1"/>
</dbReference>
<proteinExistence type="predicted"/>
<comment type="caution">
    <text evidence="4">The sequence shown here is derived from an EMBL/GenBank/DDBJ whole genome shotgun (WGS) entry which is preliminary data.</text>
</comment>
<evidence type="ECO:0000313" key="4">
    <source>
        <dbReference type="EMBL" id="KHF43298.1"/>
    </source>
</evidence>
<sequence>MTEMATLEFAIRFHTPFRISTGYARPGFDAGVDAHRPLPSSSLKGAMRATALRLLQPRSDVVDAVFGSTAAECPWLWHDAVPDGRWHETLPAARVAIDPHTHSARPDMFAVAEQIGADTARFTITQRLPLDEATQRTHRLVLAVAGQAIRSIGANRRRGLGWVTITCTTEELDHAAVDRFLELKKA</sequence>
<protein>
    <submittedName>
        <fullName evidence="4">RAMP superfamily protein</fullName>
    </submittedName>
</protein>